<dbReference type="SUPFAM" id="SSF82866">
    <property type="entry name" value="Multidrug efflux transporter AcrB transmembrane domain"/>
    <property type="match status" value="2"/>
</dbReference>
<feature type="transmembrane region" description="Helical" evidence="9">
    <location>
        <begin position="340"/>
        <end position="359"/>
    </location>
</feature>
<dbReference type="GO" id="GO:0015562">
    <property type="term" value="F:efflux transmembrane transporter activity"/>
    <property type="evidence" value="ECO:0007669"/>
    <property type="project" value="InterPro"/>
</dbReference>
<evidence type="ECO:0000256" key="1">
    <source>
        <dbReference type="ARBA" id="ARBA00004429"/>
    </source>
</evidence>
<dbReference type="InterPro" id="IPR004764">
    <property type="entry name" value="MdtF-like"/>
</dbReference>
<sequence length="1059" mass="113426">MAKFFIDRPVFAWVVSLLIMLMGGLAITKLPVAQYPNIAPPSVSVTAIYAGASAETLQDTVTSVIEQQMNGIDGLLYMSSTSEAAGQSTITLYFQPGTNPDIAQVQVQNKLQLATPSLPASVQQQGVTVAKATRNFLLFFTLSTGDGSMDEIALGNYIAANVLDPIRRVTGVGEANLFGSQYAMRIWMNPDKMNSFNLGASDVINAIQAQNIQVPVGQLGSRPAIEGQQLNVTLQGRSTLRTAEEFGRIQLRVNADGSRVLLRDVAKVSLGGQDYGTQARVNGRPSAAVAIKLTPTANALSTADAVREKVKELAKFFPQGVQVDFPYDSSAFVRISVEEVIKTLVEAIVLVFLVMYLFLQNIRATLIPTIVVPVALLGTFATMSAFGFSINVLTMFGMVLAIGLLVDDAIVVVENVERIMSEEGLSPQEATKKAMSQITGALIGITLVLTAVFIPMAFFGGSVGAIYRQFSLSLVASMVFSVILAMSLTPALCATLLKPVEKGHHHEKKGFFGWFNRGFAASSRKYQSIVARMLGHAAAYLLLYGVILVAVAMLYVKLPSSFLPEEDQGYILTSIQLPVGATQERTLEVLKKTEDYYLKQPETDSLITLAGFGFSGRGQNNGLAFVRLKDWRQRVGVEHSASGVVRRAFGSLMAVKDAIIFPLNPPPISELGNASGFDFQLQDKAGLGHEALMAARNQMLQMAAKNPLLAGVRPQGLEDTPQMKIDIDEAKAGALGVSLADINTTLQANFGSFYVNNFVNGNRVQQVIVQLDAPYRMQPEDINKVYVRNRSGTMVPLSALATLKWTYGSPRLERYNGLASMEIVGTAAPGKSSGEAMKAMEEMAKQLPVGIGYEWTGQSYEERLSGSQAPALYALSLLIVFLCLAALYESWSIPFSVLLVVPLGIVGALVAATMRGLPNDVYFKVGLLATIGLSTKNAILIIEYAKDLQAAGMGLIQATLEAVHLRLRPILMTSLAFVLGVMPLALSHGAGSASQHAIGTGVAGGMISATVLAIFMVPVFFVVVRRIFKGKVHVGKAVVAPIAITTTDSSSGKGGNSHA</sequence>
<organism evidence="10 11">
    <name type="scientific">Pedosphaera parvula (strain Ellin514)</name>
    <dbReference type="NCBI Taxonomy" id="320771"/>
    <lineage>
        <taxon>Bacteria</taxon>
        <taxon>Pseudomonadati</taxon>
        <taxon>Verrucomicrobiota</taxon>
        <taxon>Pedosphaerae</taxon>
        <taxon>Pedosphaerales</taxon>
        <taxon>Pedosphaeraceae</taxon>
        <taxon>Pedosphaera</taxon>
    </lineage>
</organism>
<dbReference type="Gene3D" id="3.30.2090.10">
    <property type="entry name" value="Multidrug efflux transporter AcrB TolC docking domain, DN and DC subdomains"/>
    <property type="match status" value="2"/>
</dbReference>
<dbReference type="PRINTS" id="PR00702">
    <property type="entry name" value="ACRIFLAVINRP"/>
</dbReference>
<dbReference type="STRING" id="320771.Cflav_PD5353"/>
<keyword evidence="5" id="KW-0997">Cell inner membrane</keyword>
<keyword evidence="11" id="KW-1185">Reference proteome</keyword>
<reference evidence="10 11" key="1">
    <citation type="journal article" date="2011" name="J. Bacteriol.">
        <title>Genome sequence of 'Pedosphaera parvula' Ellin514, an aerobic Verrucomicrobial isolate from pasture soil.</title>
        <authorList>
            <person name="Kant R."/>
            <person name="van Passel M.W."/>
            <person name="Sangwan P."/>
            <person name="Palva A."/>
            <person name="Lucas S."/>
            <person name="Copeland A."/>
            <person name="Lapidus A."/>
            <person name="Glavina Del Rio T."/>
            <person name="Dalin E."/>
            <person name="Tice H."/>
            <person name="Bruce D."/>
            <person name="Goodwin L."/>
            <person name="Pitluck S."/>
            <person name="Chertkov O."/>
            <person name="Larimer F.W."/>
            <person name="Land M.L."/>
            <person name="Hauser L."/>
            <person name="Brettin T.S."/>
            <person name="Detter J.C."/>
            <person name="Han S."/>
            <person name="de Vos W.M."/>
            <person name="Janssen P.H."/>
            <person name="Smidt H."/>
        </authorList>
    </citation>
    <scope>NUCLEOTIDE SEQUENCE [LARGE SCALE GENOMIC DNA]</scope>
    <source>
        <strain evidence="10 11">Ellin514</strain>
    </source>
</reference>
<dbReference type="FunFam" id="3.30.2090.10:FF:000001">
    <property type="entry name" value="Efflux pump membrane transporter"/>
    <property type="match status" value="1"/>
</dbReference>
<keyword evidence="4" id="KW-1003">Cell membrane</keyword>
<dbReference type="PANTHER" id="PTHR32063">
    <property type="match status" value="1"/>
</dbReference>
<gene>
    <name evidence="10" type="ORF">Cflav_PD5353</name>
</gene>
<name>B9XB33_PEDPL</name>
<accession>B9XB33</accession>
<dbReference type="InterPro" id="IPR001036">
    <property type="entry name" value="Acrflvin-R"/>
</dbReference>
<feature type="transmembrane region" description="Helical" evidence="9">
    <location>
        <begin position="895"/>
        <end position="915"/>
    </location>
</feature>
<feature type="transmembrane region" description="Helical" evidence="9">
    <location>
        <begin position="392"/>
        <end position="413"/>
    </location>
</feature>
<dbReference type="NCBIfam" id="NF000282">
    <property type="entry name" value="RND_permease_1"/>
    <property type="match status" value="1"/>
</dbReference>
<dbReference type="Gene3D" id="3.30.70.1320">
    <property type="entry name" value="Multidrug efflux transporter AcrB pore domain like"/>
    <property type="match status" value="1"/>
</dbReference>
<dbReference type="SUPFAM" id="SSF82693">
    <property type="entry name" value="Multidrug efflux transporter AcrB pore domain, PN1, PN2, PC1 and PC2 subdomains"/>
    <property type="match status" value="3"/>
</dbReference>
<dbReference type="FunFam" id="3.30.70.1430:FF:000001">
    <property type="entry name" value="Efflux pump membrane transporter"/>
    <property type="match status" value="1"/>
</dbReference>
<evidence type="ECO:0000313" key="11">
    <source>
        <dbReference type="Proteomes" id="UP000003688"/>
    </source>
</evidence>
<dbReference type="Pfam" id="PF00873">
    <property type="entry name" value="ACR_tran"/>
    <property type="match status" value="1"/>
</dbReference>
<dbReference type="Proteomes" id="UP000003688">
    <property type="component" value="Unassembled WGS sequence"/>
</dbReference>
<feature type="transmembrane region" description="Helical" evidence="9">
    <location>
        <begin position="871"/>
        <end position="888"/>
    </location>
</feature>
<evidence type="ECO:0000256" key="3">
    <source>
        <dbReference type="ARBA" id="ARBA00022448"/>
    </source>
</evidence>
<evidence type="ECO:0000313" key="10">
    <source>
        <dbReference type="EMBL" id="EEF62718.1"/>
    </source>
</evidence>
<dbReference type="SUPFAM" id="SSF82714">
    <property type="entry name" value="Multidrug efflux transporter AcrB TolC docking domain, DN and DC subdomains"/>
    <property type="match status" value="2"/>
</dbReference>
<evidence type="ECO:0000256" key="4">
    <source>
        <dbReference type="ARBA" id="ARBA00022475"/>
    </source>
</evidence>
<feature type="transmembrane region" description="Helical" evidence="9">
    <location>
        <begin position="434"/>
        <end position="458"/>
    </location>
</feature>
<dbReference type="GO" id="GO:0005886">
    <property type="term" value="C:plasma membrane"/>
    <property type="evidence" value="ECO:0007669"/>
    <property type="project" value="UniProtKB-SubCell"/>
</dbReference>
<feature type="transmembrane region" description="Helical" evidence="9">
    <location>
        <begin position="533"/>
        <end position="556"/>
    </location>
</feature>
<comment type="caution">
    <text evidence="10">The sequence shown here is derived from an EMBL/GenBank/DDBJ whole genome shotgun (WGS) entry which is preliminary data.</text>
</comment>
<dbReference type="NCBIfam" id="TIGR00915">
    <property type="entry name" value="2A0602"/>
    <property type="match status" value="1"/>
</dbReference>
<dbReference type="AlphaFoldDB" id="B9XB33"/>
<dbReference type="Gene3D" id="1.20.1640.10">
    <property type="entry name" value="Multidrug efflux transporter AcrB transmembrane domain"/>
    <property type="match status" value="2"/>
</dbReference>
<dbReference type="GO" id="GO:0009636">
    <property type="term" value="P:response to toxic substance"/>
    <property type="evidence" value="ECO:0007669"/>
    <property type="project" value="UniProtKB-ARBA"/>
</dbReference>
<dbReference type="OrthoDB" id="9757876at2"/>
<evidence type="ECO:0000256" key="7">
    <source>
        <dbReference type="ARBA" id="ARBA00022989"/>
    </source>
</evidence>
<dbReference type="FunFam" id="1.20.1640.10:FF:000001">
    <property type="entry name" value="Efflux pump membrane transporter"/>
    <property type="match status" value="1"/>
</dbReference>
<dbReference type="RefSeq" id="WP_007413031.1">
    <property type="nucleotide sequence ID" value="NZ_ABOX02000003.1"/>
</dbReference>
<feature type="transmembrane region" description="Helical" evidence="9">
    <location>
        <begin position="470"/>
        <end position="497"/>
    </location>
</feature>
<dbReference type="PANTHER" id="PTHR32063:SF13">
    <property type="entry name" value="MULTIDRUG EFFLUX PUMP SUBUNIT ACRB-RELATED"/>
    <property type="match status" value="1"/>
</dbReference>
<keyword evidence="7 9" id="KW-1133">Transmembrane helix</keyword>
<dbReference type="InterPro" id="IPR027463">
    <property type="entry name" value="AcrB_DN_DC_subdom"/>
</dbReference>
<feature type="transmembrane region" description="Helical" evidence="9">
    <location>
        <begin position="366"/>
        <end position="386"/>
    </location>
</feature>
<evidence type="ECO:0000256" key="5">
    <source>
        <dbReference type="ARBA" id="ARBA00022519"/>
    </source>
</evidence>
<evidence type="ECO:0000256" key="9">
    <source>
        <dbReference type="SAM" id="Phobius"/>
    </source>
</evidence>
<dbReference type="Gene3D" id="3.30.70.1430">
    <property type="entry name" value="Multidrug efflux transporter AcrB pore domain"/>
    <property type="match status" value="2"/>
</dbReference>
<feature type="transmembrane region" description="Helical" evidence="9">
    <location>
        <begin position="965"/>
        <end position="986"/>
    </location>
</feature>
<dbReference type="Gene3D" id="3.30.70.1440">
    <property type="entry name" value="Multidrug efflux transporter AcrB pore domain"/>
    <property type="match status" value="1"/>
</dbReference>
<protein>
    <submittedName>
        <fullName evidence="10">Transporter, hydrophobe/amphiphile efflux-1 (HAE1) family</fullName>
    </submittedName>
</protein>
<dbReference type="GO" id="GO:0042910">
    <property type="term" value="F:xenobiotic transmembrane transporter activity"/>
    <property type="evidence" value="ECO:0007669"/>
    <property type="project" value="TreeGrafter"/>
</dbReference>
<feature type="transmembrane region" description="Helical" evidence="9">
    <location>
        <begin position="998"/>
        <end position="1024"/>
    </location>
</feature>
<evidence type="ECO:0000256" key="2">
    <source>
        <dbReference type="ARBA" id="ARBA00010942"/>
    </source>
</evidence>
<proteinExistence type="inferred from homology"/>
<dbReference type="EMBL" id="ABOX02000003">
    <property type="protein sequence ID" value="EEF62718.1"/>
    <property type="molecule type" value="Genomic_DNA"/>
</dbReference>
<evidence type="ECO:0000256" key="8">
    <source>
        <dbReference type="ARBA" id="ARBA00023136"/>
    </source>
</evidence>
<keyword evidence="8 9" id="KW-0472">Membrane</keyword>
<keyword evidence="3" id="KW-0813">Transport</keyword>
<comment type="subcellular location">
    <subcellularLocation>
        <location evidence="1">Cell inner membrane</location>
        <topology evidence="1">Multi-pass membrane protein</topology>
    </subcellularLocation>
</comment>
<evidence type="ECO:0000256" key="6">
    <source>
        <dbReference type="ARBA" id="ARBA00022692"/>
    </source>
</evidence>
<feature type="transmembrane region" description="Helical" evidence="9">
    <location>
        <begin position="921"/>
        <end position="944"/>
    </location>
</feature>
<comment type="similarity">
    <text evidence="2">Belongs to the resistance-nodulation-cell division (RND) (TC 2.A.6) family.</text>
</comment>
<keyword evidence="6 9" id="KW-0812">Transmembrane</keyword>